<sequence length="595" mass="64390">MFRPFCRRHLKPLVIMSFAAIAIQSAAPSRADVLLQGFYWDVPSYAAGSSSAPWWWDKLAGQANAFRLAGFTAVWLPPALKGAAGGYSDGYDPFDDYDLGSKTQMGTTTTRYGTREQLERCCAMMRANGLNVYADIVDNHRSGDDGYYNFHYLDAYGNANSGRFQKGQYDFHPNVPQDSNVPAGSGEASFGRDLAPINGASHWVYNGLEAAGDWQTKALDLQGYRLDDVLGISTDWLLPFLNYGAMAGKFAVGEYYDSNLSNVSYWVSTSMQGRSSAFDFPLRSQLKQMCNSPSSFNMANLDHAGLAGSDPYHAVTFVENHDTDRSEPITQNKMLAYAYILTSEGYPSVFYKDYSTDSGCYGLQTPINNLVWIHEKLASGSTLQRYKNNLAFVYERQGGSHLLVGLNNNTGYGYNLTCATGFGANVHLHDYTGHAADVTTDGGGNVTLALPAAVSGNGYVCYAPAGVSGGFTVSGVATTQEYAGAQDLDIKPADNTAQIQVCRVWVASGSPVTGALFYDTASWTSSTDIKLELDNPAGTAVATKTYLSGTAQGATITATAPSNGWYTFKIRSDSTPTANPKPAYWLRATYKSTLN</sequence>
<dbReference type="KEGG" id="ccot:CCAX7_15500"/>
<dbReference type="Proteomes" id="UP000287394">
    <property type="component" value="Chromosome"/>
</dbReference>
<dbReference type="OrthoDB" id="9805159at2"/>
<feature type="chain" id="PRO_5040465048" evidence="1">
    <location>
        <begin position="32"/>
        <end position="595"/>
    </location>
</feature>
<organism evidence="3 4">
    <name type="scientific">Capsulimonas corticalis</name>
    <dbReference type="NCBI Taxonomy" id="2219043"/>
    <lineage>
        <taxon>Bacteria</taxon>
        <taxon>Bacillati</taxon>
        <taxon>Armatimonadota</taxon>
        <taxon>Armatimonadia</taxon>
        <taxon>Capsulimonadales</taxon>
        <taxon>Capsulimonadaceae</taxon>
        <taxon>Capsulimonas</taxon>
    </lineage>
</organism>
<dbReference type="GO" id="GO:0005975">
    <property type="term" value="P:carbohydrate metabolic process"/>
    <property type="evidence" value="ECO:0007669"/>
    <property type="project" value="InterPro"/>
</dbReference>
<dbReference type="EMBL" id="AP025739">
    <property type="protein sequence ID" value="BDI29499.1"/>
    <property type="molecule type" value="Genomic_DNA"/>
</dbReference>
<dbReference type="PANTHER" id="PTHR43447">
    <property type="entry name" value="ALPHA-AMYLASE"/>
    <property type="match status" value="1"/>
</dbReference>
<accession>A0A9N7Q9A7</accession>
<keyword evidence="1" id="KW-0732">Signal</keyword>
<dbReference type="InterPro" id="IPR006047">
    <property type="entry name" value="GH13_cat_dom"/>
</dbReference>
<keyword evidence="4" id="KW-1185">Reference proteome</keyword>
<gene>
    <name evidence="3" type="ORF">CCAX7_15500</name>
</gene>
<feature type="domain" description="Glycosyl hydrolase family 13 catalytic" evidence="2">
    <location>
        <begin position="32"/>
        <end position="381"/>
    </location>
</feature>
<name>A0A9N7Q9A7_9BACT</name>
<dbReference type="AlphaFoldDB" id="A0A9N7Q9A7"/>
<evidence type="ECO:0000259" key="2">
    <source>
        <dbReference type="SMART" id="SM00642"/>
    </source>
</evidence>
<dbReference type="Gene3D" id="2.60.40.1180">
    <property type="entry name" value="Golgi alpha-mannosidase II"/>
    <property type="match status" value="1"/>
</dbReference>
<dbReference type="InterPro" id="IPR013780">
    <property type="entry name" value="Glyco_hydro_b"/>
</dbReference>
<dbReference type="Gene3D" id="3.20.20.80">
    <property type="entry name" value="Glycosidases"/>
    <property type="match status" value="1"/>
</dbReference>
<dbReference type="InterPro" id="IPR017853">
    <property type="entry name" value="GH"/>
</dbReference>
<protein>
    <submittedName>
        <fullName evidence="3">Alpha-amylase</fullName>
    </submittedName>
</protein>
<evidence type="ECO:0000313" key="3">
    <source>
        <dbReference type="EMBL" id="BDI29499.1"/>
    </source>
</evidence>
<evidence type="ECO:0000313" key="4">
    <source>
        <dbReference type="Proteomes" id="UP000287394"/>
    </source>
</evidence>
<proteinExistence type="predicted"/>
<feature type="signal peptide" evidence="1">
    <location>
        <begin position="1"/>
        <end position="31"/>
    </location>
</feature>
<reference evidence="3 4" key="1">
    <citation type="journal article" date="2019" name="Int. J. Syst. Evol. Microbiol.">
        <title>Capsulimonas corticalis gen. nov., sp. nov., an aerobic capsulated bacterium, of a novel bacterial order, Capsulimonadales ord. nov., of the class Armatimonadia of the phylum Armatimonadetes.</title>
        <authorList>
            <person name="Li J."/>
            <person name="Kudo C."/>
            <person name="Tonouchi A."/>
        </authorList>
    </citation>
    <scope>NUCLEOTIDE SEQUENCE [LARGE SCALE GENOMIC DNA]</scope>
    <source>
        <strain evidence="3 4">AX-7</strain>
    </source>
</reference>
<dbReference type="SMART" id="SM00642">
    <property type="entry name" value="Aamy"/>
    <property type="match status" value="1"/>
</dbReference>
<evidence type="ECO:0000256" key="1">
    <source>
        <dbReference type="SAM" id="SignalP"/>
    </source>
</evidence>
<dbReference type="SUPFAM" id="SSF51445">
    <property type="entry name" value="(Trans)glycosidases"/>
    <property type="match status" value="1"/>
</dbReference>